<name>A0A9N9JSJ9_9GLOM</name>
<evidence type="ECO:0000313" key="1">
    <source>
        <dbReference type="EMBL" id="CAG8795195.1"/>
    </source>
</evidence>
<feature type="non-terminal residue" evidence="1">
    <location>
        <position position="40"/>
    </location>
</feature>
<accession>A0A9N9JSJ9</accession>
<protein>
    <submittedName>
        <fullName evidence="1">631_t:CDS:1</fullName>
    </submittedName>
</protein>
<dbReference type="AlphaFoldDB" id="A0A9N9JSJ9"/>
<organism evidence="1 2">
    <name type="scientific">Racocetra fulgida</name>
    <dbReference type="NCBI Taxonomy" id="60492"/>
    <lineage>
        <taxon>Eukaryota</taxon>
        <taxon>Fungi</taxon>
        <taxon>Fungi incertae sedis</taxon>
        <taxon>Mucoromycota</taxon>
        <taxon>Glomeromycotina</taxon>
        <taxon>Glomeromycetes</taxon>
        <taxon>Diversisporales</taxon>
        <taxon>Gigasporaceae</taxon>
        <taxon>Racocetra</taxon>
    </lineage>
</organism>
<keyword evidence="2" id="KW-1185">Reference proteome</keyword>
<dbReference type="Proteomes" id="UP000789396">
    <property type="component" value="Unassembled WGS sequence"/>
</dbReference>
<gene>
    <name evidence="1" type="ORF">RFULGI_LOCUS17153</name>
</gene>
<proteinExistence type="predicted"/>
<comment type="caution">
    <text evidence="1">The sequence shown here is derived from an EMBL/GenBank/DDBJ whole genome shotgun (WGS) entry which is preliminary data.</text>
</comment>
<evidence type="ECO:0000313" key="2">
    <source>
        <dbReference type="Proteomes" id="UP000789396"/>
    </source>
</evidence>
<sequence>MNNDPEIAVEEYQTDTLYVEQEKEGLLTGEEVPSQENPVE</sequence>
<dbReference type="EMBL" id="CAJVPZ010065368">
    <property type="protein sequence ID" value="CAG8795195.1"/>
    <property type="molecule type" value="Genomic_DNA"/>
</dbReference>
<reference evidence="1" key="1">
    <citation type="submission" date="2021-06" db="EMBL/GenBank/DDBJ databases">
        <authorList>
            <person name="Kallberg Y."/>
            <person name="Tangrot J."/>
            <person name="Rosling A."/>
        </authorList>
    </citation>
    <scope>NUCLEOTIDE SEQUENCE</scope>
    <source>
        <strain evidence="1">IN212</strain>
    </source>
</reference>
<dbReference type="OrthoDB" id="10410454at2759"/>